<organism evidence="1 2">
    <name type="scientific">Anisodus tanguticus</name>
    <dbReference type="NCBI Taxonomy" id="243964"/>
    <lineage>
        <taxon>Eukaryota</taxon>
        <taxon>Viridiplantae</taxon>
        <taxon>Streptophyta</taxon>
        <taxon>Embryophyta</taxon>
        <taxon>Tracheophyta</taxon>
        <taxon>Spermatophyta</taxon>
        <taxon>Magnoliopsida</taxon>
        <taxon>eudicotyledons</taxon>
        <taxon>Gunneridae</taxon>
        <taxon>Pentapetalae</taxon>
        <taxon>asterids</taxon>
        <taxon>lamiids</taxon>
        <taxon>Solanales</taxon>
        <taxon>Solanaceae</taxon>
        <taxon>Solanoideae</taxon>
        <taxon>Hyoscyameae</taxon>
        <taxon>Anisodus</taxon>
    </lineage>
</organism>
<comment type="caution">
    <text evidence="1">The sequence shown here is derived from an EMBL/GenBank/DDBJ whole genome shotgun (WGS) entry which is preliminary data.</text>
</comment>
<dbReference type="Pfam" id="PF14223">
    <property type="entry name" value="Retrotran_gag_2"/>
    <property type="match status" value="1"/>
</dbReference>
<gene>
    <name evidence="1" type="ORF">RND71_039473</name>
</gene>
<evidence type="ECO:0000313" key="1">
    <source>
        <dbReference type="EMBL" id="KAK4340972.1"/>
    </source>
</evidence>
<sequence>MSTSKNTFHPALVVSNVKNHIPLILEIENVQYATWAELFKIHARSHQVIHHIIPAAPDDTKVPKREDDHKLWTTLDATALQWIYSTISTGLLQTIIEPDTTAMAAWDRLRDIFQDNQNSRPVTLEQNFSHVNMENFMNVSAYCKRLKELADQLRSVGAPVSEDRLVLQMVVGLSEAYSGVRTLLRQSNPLPRFYQARSMLTLEEACLSKKAATNASPVVMMTSSTSP</sequence>
<dbReference type="PANTHER" id="PTHR47481:SF10">
    <property type="entry name" value="COPIA-LIKE POLYPROTEIN_RETROTRANSPOSON"/>
    <property type="match status" value="1"/>
</dbReference>
<dbReference type="Proteomes" id="UP001291623">
    <property type="component" value="Unassembled WGS sequence"/>
</dbReference>
<dbReference type="EMBL" id="JAVYJV010000022">
    <property type="protein sequence ID" value="KAK4340972.1"/>
    <property type="molecule type" value="Genomic_DNA"/>
</dbReference>
<dbReference type="PANTHER" id="PTHR47481">
    <property type="match status" value="1"/>
</dbReference>
<proteinExistence type="predicted"/>
<accession>A0AAE1US15</accession>
<dbReference type="AlphaFoldDB" id="A0AAE1US15"/>
<name>A0AAE1US15_9SOLA</name>
<protein>
    <submittedName>
        <fullName evidence="1">Uncharacterized protein</fullName>
    </submittedName>
</protein>
<reference evidence="1" key="1">
    <citation type="submission" date="2023-12" db="EMBL/GenBank/DDBJ databases">
        <title>Genome assembly of Anisodus tanguticus.</title>
        <authorList>
            <person name="Wang Y.-J."/>
        </authorList>
    </citation>
    <scope>NUCLEOTIDE SEQUENCE</scope>
    <source>
        <strain evidence="1">KB-2021</strain>
        <tissue evidence="1">Leaf</tissue>
    </source>
</reference>
<evidence type="ECO:0000313" key="2">
    <source>
        <dbReference type="Proteomes" id="UP001291623"/>
    </source>
</evidence>
<keyword evidence="2" id="KW-1185">Reference proteome</keyword>